<name>A0A974P0N2_9CAUL</name>
<dbReference type="AlphaFoldDB" id="A0A974P0N2"/>
<evidence type="ECO:0000313" key="1">
    <source>
        <dbReference type="EMBL" id="QQZ48956.1"/>
    </source>
</evidence>
<reference evidence="1" key="1">
    <citation type="submission" date="2021-01" db="EMBL/GenBank/DDBJ databases">
        <title>Genome sequence of Phenylobacterium sp. 20VBR1 isolated from a valley glaceir, Ny-Alesund, Svalbard.</title>
        <authorList>
            <person name="Thomas F.A."/>
            <person name="Krishnan K.P."/>
            <person name="Sinha R.K."/>
        </authorList>
    </citation>
    <scope>NUCLEOTIDE SEQUENCE</scope>
    <source>
        <strain evidence="1">20VBR1</strain>
    </source>
</reference>
<organism evidence="1">
    <name type="scientific">Phenylobacterium glaciei</name>
    <dbReference type="NCBI Taxonomy" id="2803784"/>
    <lineage>
        <taxon>Bacteria</taxon>
        <taxon>Pseudomonadati</taxon>
        <taxon>Pseudomonadota</taxon>
        <taxon>Alphaproteobacteria</taxon>
        <taxon>Caulobacterales</taxon>
        <taxon>Caulobacteraceae</taxon>
        <taxon>Phenylobacterium</taxon>
    </lineage>
</organism>
<gene>
    <name evidence="1" type="ORF">JKL49_16940</name>
</gene>
<accession>A0A974P0N2</accession>
<proteinExistence type="predicted"/>
<protein>
    <submittedName>
        <fullName evidence="1">Uncharacterized protein</fullName>
    </submittedName>
</protein>
<sequence>MDATDLDAAFMMLCGPAARAIAGTLITIDDGQSLPGGDSEAWLTARHWR</sequence>
<dbReference type="EMBL" id="CP068570">
    <property type="protein sequence ID" value="QQZ48956.1"/>
    <property type="molecule type" value="Genomic_DNA"/>
</dbReference>